<dbReference type="GeneID" id="55814249"/>
<organism evidence="1 2">
    <name type="scientific">Arthrobacter phage Kuleana</name>
    <dbReference type="NCBI Taxonomy" id="2653270"/>
    <lineage>
        <taxon>Viruses</taxon>
        <taxon>Duplodnaviria</taxon>
        <taxon>Heunggongvirae</taxon>
        <taxon>Uroviricota</taxon>
        <taxon>Caudoviricetes</taxon>
        <taxon>Kuleanavirus</taxon>
        <taxon>Kuleanavirus kuleana</taxon>
    </lineage>
</organism>
<accession>A0A5Q2WE79</accession>
<name>A0A5Q2WE79_9CAUD</name>
<evidence type="ECO:0000313" key="1">
    <source>
        <dbReference type="EMBL" id="QGH74560.1"/>
    </source>
</evidence>
<dbReference type="EMBL" id="MN484600">
    <property type="protein sequence ID" value="QGH74560.1"/>
    <property type="molecule type" value="Genomic_DNA"/>
</dbReference>
<gene>
    <name evidence="1" type="primary">73</name>
    <name evidence="1" type="ORF">SEA_KULEANA_73</name>
</gene>
<dbReference type="RefSeq" id="YP_009884881.1">
    <property type="nucleotide sequence ID" value="NC_049473.1"/>
</dbReference>
<proteinExistence type="predicted"/>
<evidence type="ECO:0000313" key="2">
    <source>
        <dbReference type="Proteomes" id="UP000394254"/>
    </source>
</evidence>
<reference evidence="1 2" key="1">
    <citation type="submission" date="2019-09" db="EMBL/GenBank/DDBJ databases">
        <authorList>
            <person name="Barrows A.R."/>
            <person name="Franco J.W."/>
            <person name="Javier C.J."/>
            <person name="Lucero K.A."/>
            <person name="Madrid E.R."/>
            <person name="Margerin I.A.R."/>
            <person name="Moore C.L."/>
            <person name="Neustel K.S."/>
            <person name="Ornellas N.W."/>
            <person name="Oshiro K."/>
            <person name="Severson C.G."/>
            <person name="Vavra L.H."/>
            <person name="Wilcer A."/>
            <person name="Donachie S.P."/>
            <person name="Reed F.A."/>
            <person name="Palecanda S."/>
            <person name="Chong R.A."/>
            <person name="Porter M.L."/>
            <person name="Washington J.M."/>
            <person name="Garlena R.A."/>
            <person name="Russell D.A."/>
            <person name="Pope W.H."/>
            <person name="Jacobs-Sera D."/>
            <person name="Hatfull G.F."/>
        </authorList>
    </citation>
    <scope>NUCLEOTIDE SEQUENCE [LARGE SCALE GENOMIC DNA]</scope>
</reference>
<dbReference type="Proteomes" id="UP000394254">
    <property type="component" value="Segment"/>
</dbReference>
<sequence>MRLKGRCRVCRGDVVLLESGAWVHAGFGWFKHVGLVFDRARAQTQADFALAGPSKGGK</sequence>
<keyword evidence="2" id="KW-1185">Reference proteome</keyword>
<dbReference type="KEGG" id="vg:55814249"/>
<protein>
    <submittedName>
        <fullName evidence="1">Uncharacterized protein</fullName>
    </submittedName>
</protein>